<comment type="similarity">
    <text evidence="1">Belongs to the thioesterase family.</text>
</comment>
<dbReference type="Proteomes" id="UP000271554">
    <property type="component" value="Chromosome"/>
</dbReference>
<reference evidence="3 4" key="1">
    <citation type="submission" date="2018-10" db="EMBL/GenBank/DDBJ databases">
        <title>Relationship between Morphology and Antimicrobial Activity in Streptomyces.</title>
        <authorList>
            <person name="Kang H.J."/>
            <person name="Kim S.B."/>
        </authorList>
    </citation>
    <scope>NUCLEOTIDE SEQUENCE [LARGE SCALE GENOMIC DNA]</scope>
    <source>
        <strain evidence="3 4">BH38</strain>
    </source>
</reference>
<organism evidence="3 4">
    <name type="scientific">Streptomyces hundungensis</name>
    <dbReference type="NCBI Taxonomy" id="1077946"/>
    <lineage>
        <taxon>Bacteria</taxon>
        <taxon>Bacillati</taxon>
        <taxon>Actinomycetota</taxon>
        <taxon>Actinomycetes</taxon>
        <taxon>Kitasatosporales</taxon>
        <taxon>Streptomycetaceae</taxon>
        <taxon>Streptomyces</taxon>
    </lineage>
</organism>
<dbReference type="Gene3D" id="3.40.50.1820">
    <property type="entry name" value="alpha/beta hydrolase"/>
    <property type="match status" value="1"/>
</dbReference>
<dbReference type="InterPro" id="IPR029058">
    <property type="entry name" value="AB_hydrolase_fold"/>
</dbReference>
<dbReference type="PANTHER" id="PTHR11487">
    <property type="entry name" value="THIOESTERASE"/>
    <property type="match status" value="1"/>
</dbReference>
<accession>A0A387H8V4</accession>
<feature type="domain" description="Thioesterase" evidence="2">
    <location>
        <begin position="22"/>
        <end position="239"/>
    </location>
</feature>
<dbReference type="InterPro" id="IPR012223">
    <property type="entry name" value="TEII"/>
</dbReference>
<protein>
    <submittedName>
        <fullName evidence="3">Linear gramicidin dehydrogenase LgrE</fullName>
        <ecNumber evidence="3">1.1.-.-</ecNumber>
    </submittedName>
</protein>
<keyword evidence="3" id="KW-0560">Oxidoreductase</keyword>
<dbReference type="EMBL" id="CP032698">
    <property type="protein sequence ID" value="AYG79081.1"/>
    <property type="molecule type" value="Genomic_DNA"/>
</dbReference>
<dbReference type="AlphaFoldDB" id="A0A387H8V4"/>
<evidence type="ECO:0000313" key="3">
    <source>
        <dbReference type="EMBL" id="AYG79081.1"/>
    </source>
</evidence>
<evidence type="ECO:0000313" key="4">
    <source>
        <dbReference type="Proteomes" id="UP000271554"/>
    </source>
</evidence>
<dbReference type="GO" id="GO:0016491">
    <property type="term" value="F:oxidoreductase activity"/>
    <property type="evidence" value="ECO:0007669"/>
    <property type="project" value="UniProtKB-KW"/>
</dbReference>
<dbReference type="OrthoDB" id="8480037at2"/>
<proteinExistence type="inferred from homology"/>
<dbReference type="Pfam" id="PF00975">
    <property type="entry name" value="Thioesterase"/>
    <property type="match status" value="1"/>
</dbReference>
<evidence type="ECO:0000259" key="2">
    <source>
        <dbReference type="Pfam" id="PF00975"/>
    </source>
</evidence>
<dbReference type="EC" id="1.1.-.-" evidence="3"/>
<dbReference type="PANTHER" id="PTHR11487:SF0">
    <property type="entry name" value="S-ACYL FATTY ACID SYNTHASE THIOESTERASE, MEDIUM CHAIN"/>
    <property type="match status" value="1"/>
</dbReference>
<evidence type="ECO:0000256" key="1">
    <source>
        <dbReference type="ARBA" id="ARBA00007169"/>
    </source>
</evidence>
<name>A0A387H8V4_9ACTN</name>
<dbReference type="GO" id="GO:0008610">
    <property type="term" value="P:lipid biosynthetic process"/>
    <property type="evidence" value="ECO:0007669"/>
    <property type="project" value="TreeGrafter"/>
</dbReference>
<dbReference type="InterPro" id="IPR001031">
    <property type="entry name" value="Thioesterase"/>
</dbReference>
<dbReference type="SUPFAM" id="SSF53474">
    <property type="entry name" value="alpha/beta-Hydrolases"/>
    <property type="match status" value="1"/>
</dbReference>
<dbReference type="KEGG" id="shun:DWB77_01191"/>
<keyword evidence="4" id="KW-1185">Reference proteome</keyword>
<sequence length="250" mass="27204">MRMHSTTTPWLPFGPADTADVRLLCLPHSGAGASAYRAWGADLPDWIGVCPVQPPGRETRRRETPFSEVGPLVSALARDIATTVEGPYAVLGHSTGAICAFELCRELRRIGASQPVHLFIAGRRAPQVAERSSRLGELTLDELADVLRRHGGTPDWVVNDPAMLRMLHPLLTADFAVSEEYTYTPEPPLDLPISVFAASDDDRATTAQLAAWEQQTTSEFALHPLEGGHFALFTHASVVHRAIVEALRTA</sequence>
<gene>
    <name evidence="3" type="primary">lgrE_2</name>
    <name evidence="3" type="ORF">DWB77_01191</name>
</gene>